<feature type="domain" description="VWFA" evidence="6">
    <location>
        <begin position="92"/>
        <end position="284"/>
    </location>
</feature>
<dbReference type="InterPro" id="IPR002035">
    <property type="entry name" value="VWF_A"/>
</dbReference>
<evidence type="ECO:0000256" key="5">
    <source>
        <dbReference type="SAM" id="Phobius"/>
    </source>
</evidence>
<keyword evidence="4 5" id="KW-0472">Membrane</keyword>
<dbReference type="STRING" id="1640674.SAMN05216323_101340"/>
<organism evidence="7 8">
    <name type="scientific">Williamwhitmania taraxaci</name>
    <dbReference type="NCBI Taxonomy" id="1640674"/>
    <lineage>
        <taxon>Bacteria</taxon>
        <taxon>Pseudomonadati</taxon>
        <taxon>Bacteroidota</taxon>
        <taxon>Bacteroidia</taxon>
        <taxon>Bacteroidales</taxon>
        <taxon>Williamwhitmaniaceae</taxon>
        <taxon>Williamwhitmania</taxon>
    </lineage>
</organism>
<dbReference type="PANTHER" id="PTHR22550:SF5">
    <property type="entry name" value="LEUCINE ZIPPER PROTEIN 4"/>
    <property type="match status" value="1"/>
</dbReference>
<dbReference type="Pfam" id="PF07584">
    <property type="entry name" value="BatA"/>
    <property type="match status" value="1"/>
</dbReference>
<evidence type="ECO:0000256" key="2">
    <source>
        <dbReference type="ARBA" id="ARBA00022692"/>
    </source>
</evidence>
<keyword evidence="8" id="KW-1185">Reference proteome</keyword>
<evidence type="ECO:0000259" key="6">
    <source>
        <dbReference type="PROSITE" id="PS50234"/>
    </source>
</evidence>
<feature type="transmembrane region" description="Helical" evidence="5">
    <location>
        <begin position="304"/>
        <end position="325"/>
    </location>
</feature>
<evidence type="ECO:0000256" key="3">
    <source>
        <dbReference type="ARBA" id="ARBA00022989"/>
    </source>
</evidence>
<dbReference type="SMART" id="SM00327">
    <property type="entry name" value="VWA"/>
    <property type="match status" value="1"/>
</dbReference>
<dbReference type="Gene3D" id="3.40.50.410">
    <property type="entry name" value="von Willebrand factor, type A domain"/>
    <property type="match status" value="1"/>
</dbReference>
<evidence type="ECO:0000313" key="8">
    <source>
        <dbReference type="Proteomes" id="UP000199452"/>
    </source>
</evidence>
<keyword evidence="2 5" id="KW-0812">Transmembrane</keyword>
<dbReference type="Proteomes" id="UP000199452">
    <property type="component" value="Unassembled WGS sequence"/>
</dbReference>
<accession>A0A1G6HVE0</accession>
<evidence type="ECO:0000256" key="4">
    <source>
        <dbReference type="ARBA" id="ARBA00023136"/>
    </source>
</evidence>
<dbReference type="InterPro" id="IPR024163">
    <property type="entry name" value="Aerotolerance_reg_N"/>
</dbReference>
<dbReference type="InterPro" id="IPR033881">
    <property type="entry name" value="vWA_BatA_type"/>
</dbReference>
<dbReference type="InterPro" id="IPR050768">
    <property type="entry name" value="UPF0353/GerABKA_families"/>
</dbReference>
<dbReference type="CDD" id="cd01467">
    <property type="entry name" value="vWA_BatA_type"/>
    <property type="match status" value="1"/>
</dbReference>
<proteinExistence type="predicted"/>
<dbReference type="PANTHER" id="PTHR22550">
    <property type="entry name" value="SPORE GERMINATION PROTEIN"/>
    <property type="match status" value="1"/>
</dbReference>
<keyword evidence="1" id="KW-1003">Cell membrane</keyword>
<evidence type="ECO:0000256" key="1">
    <source>
        <dbReference type="ARBA" id="ARBA00022475"/>
    </source>
</evidence>
<keyword evidence="3 5" id="KW-1133">Transmembrane helix</keyword>
<protein>
    <submittedName>
        <fullName evidence="7">Ca-activated chloride channel family protein</fullName>
    </submittedName>
</protein>
<dbReference type="InterPro" id="IPR036465">
    <property type="entry name" value="vWFA_dom_sf"/>
</dbReference>
<name>A0A1G6HVE0_9BACT</name>
<evidence type="ECO:0000313" key="7">
    <source>
        <dbReference type="EMBL" id="SDB98113.1"/>
    </source>
</evidence>
<gene>
    <name evidence="7" type="ORF">SAMN05216323_101340</name>
</gene>
<dbReference type="RefSeq" id="WP_092436598.1">
    <property type="nucleotide sequence ID" value="NZ_FMYP01000013.1"/>
</dbReference>
<dbReference type="OrthoDB" id="6206554at2"/>
<dbReference type="AlphaFoldDB" id="A0A1G6HVE0"/>
<dbReference type="SUPFAM" id="SSF53300">
    <property type="entry name" value="vWA-like"/>
    <property type="match status" value="1"/>
</dbReference>
<dbReference type="PROSITE" id="PS50234">
    <property type="entry name" value="VWFA"/>
    <property type="match status" value="1"/>
</dbReference>
<sequence length="330" mass="36656">MGQLVFDNPEVLYLLLCLIPAIVWYVLRQKDQNATLQLSTIRGLEKVGNSWKTHFRHIPFVLKSLAFALIIFAIARPQSTENWENTTTEGIDIIIALDISSSMLARDFQPDRITAAKAMGMQFITGRPNDRIGLVIFSGESFTQCPLTSDHAALINLMKEVQSGLIEDGTAIGNGLGTAISRLKESKAKSRVVILLTDGVNNRGEIAPLTAAEIAHTYGIRVYTVGVGSMGMAPYPMQTPFGIRMQDMEVQIDEPMLKEISKMTDGKYFRATSNRKLEEVYSAIDKLEKSKVDIKTLSKKEEQFFPFALAALLLIALDFIVKVTILRTIP</sequence>
<reference evidence="7 8" key="1">
    <citation type="submission" date="2016-09" db="EMBL/GenBank/DDBJ databases">
        <authorList>
            <person name="Capua I."/>
            <person name="De Benedictis P."/>
            <person name="Joannis T."/>
            <person name="Lombin L.H."/>
            <person name="Cattoli G."/>
        </authorList>
    </citation>
    <scope>NUCLEOTIDE SEQUENCE [LARGE SCALE GENOMIC DNA]</scope>
    <source>
        <strain evidence="7 8">A7P-90m</strain>
    </source>
</reference>
<dbReference type="EMBL" id="FMYP01000013">
    <property type="protein sequence ID" value="SDB98113.1"/>
    <property type="molecule type" value="Genomic_DNA"/>
</dbReference>
<dbReference type="Pfam" id="PF00092">
    <property type="entry name" value="VWA"/>
    <property type="match status" value="1"/>
</dbReference>
<feature type="transmembrane region" description="Helical" evidence="5">
    <location>
        <begin position="12"/>
        <end position="27"/>
    </location>
</feature>